<reference evidence="1 2" key="1">
    <citation type="submission" date="2019-10" db="EMBL/GenBank/DDBJ databases">
        <authorList>
            <person name="Karimi E."/>
        </authorList>
    </citation>
    <scope>NUCLEOTIDE SEQUENCE [LARGE SCALE GENOMIC DNA]</scope>
    <source>
        <strain evidence="1">Aeromonas sp. 8C</strain>
    </source>
</reference>
<dbReference type="Proteomes" id="UP000439123">
    <property type="component" value="Unassembled WGS sequence"/>
</dbReference>
<evidence type="ECO:0000313" key="1">
    <source>
        <dbReference type="EMBL" id="VXA81539.1"/>
    </source>
</evidence>
<proteinExistence type="predicted"/>
<protein>
    <submittedName>
        <fullName evidence="1">Uncharacterized protein</fullName>
    </submittedName>
</protein>
<organism evidence="1 2">
    <name type="scientific">Aeromonas veronii</name>
    <dbReference type="NCBI Taxonomy" id="654"/>
    <lineage>
        <taxon>Bacteria</taxon>
        <taxon>Pseudomonadati</taxon>
        <taxon>Pseudomonadota</taxon>
        <taxon>Gammaproteobacteria</taxon>
        <taxon>Aeromonadales</taxon>
        <taxon>Aeromonadaceae</taxon>
        <taxon>Aeromonas</taxon>
    </lineage>
</organism>
<dbReference type="AlphaFoldDB" id="A0A653KQ97"/>
<name>A0A653KQ97_AERVE</name>
<sequence>MTFSQGFETGALDGGEVNEYVRTLGLFNKAKTLGFVEPFYLAGANVRHVLNPINNKMKLSPCWAAFALQAGVGS</sequence>
<dbReference type="EMBL" id="CABWLC010000004">
    <property type="protein sequence ID" value="VXA81539.1"/>
    <property type="molecule type" value="Genomic_DNA"/>
</dbReference>
<evidence type="ECO:0000313" key="2">
    <source>
        <dbReference type="Proteomes" id="UP000439123"/>
    </source>
</evidence>
<accession>A0A653KQ97</accession>
<gene>
    <name evidence="1" type="ORF">AERO8C_120080</name>
</gene>